<evidence type="ECO:0000256" key="1">
    <source>
        <dbReference type="SAM" id="Phobius"/>
    </source>
</evidence>
<gene>
    <name evidence="2" type="ORF">NPIL_536071</name>
</gene>
<proteinExistence type="predicted"/>
<accession>A0A8X6IQG2</accession>
<protein>
    <submittedName>
        <fullName evidence="2">Uncharacterized protein</fullName>
    </submittedName>
</protein>
<keyword evidence="1" id="KW-0812">Transmembrane</keyword>
<dbReference type="EMBL" id="BMAW01092439">
    <property type="protein sequence ID" value="GFS54807.1"/>
    <property type="molecule type" value="Genomic_DNA"/>
</dbReference>
<dbReference type="AlphaFoldDB" id="A0A8X6IQG2"/>
<sequence>MVHKLHVHNSTASRHLAIWFGSSTNGSLIHSLMSTTHSFWRSILPSQSGVREFTASLKVSRILHRIRRRCLLFGGLLLVLFATSFCHMIIRLIQIDIVRTILSAT</sequence>
<keyword evidence="1" id="KW-1133">Transmembrane helix</keyword>
<evidence type="ECO:0000313" key="2">
    <source>
        <dbReference type="EMBL" id="GFS54807.1"/>
    </source>
</evidence>
<comment type="caution">
    <text evidence="2">The sequence shown here is derived from an EMBL/GenBank/DDBJ whole genome shotgun (WGS) entry which is preliminary data.</text>
</comment>
<evidence type="ECO:0000313" key="3">
    <source>
        <dbReference type="Proteomes" id="UP000887013"/>
    </source>
</evidence>
<dbReference type="Proteomes" id="UP000887013">
    <property type="component" value="Unassembled WGS sequence"/>
</dbReference>
<keyword evidence="1" id="KW-0472">Membrane</keyword>
<keyword evidence="3" id="KW-1185">Reference proteome</keyword>
<reference evidence="2" key="1">
    <citation type="submission" date="2020-08" db="EMBL/GenBank/DDBJ databases">
        <title>Multicomponent nature underlies the extraordinary mechanical properties of spider dragline silk.</title>
        <authorList>
            <person name="Kono N."/>
            <person name="Nakamura H."/>
            <person name="Mori M."/>
            <person name="Yoshida Y."/>
            <person name="Ohtoshi R."/>
            <person name="Malay A.D."/>
            <person name="Moran D.A.P."/>
            <person name="Tomita M."/>
            <person name="Numata K."/>
            <person name="Arakawa K."/>
        </authorList>
    </citation>
    <scope>NUCLEOTIDE SEQUENCE</scope>
</reference>
<feature type="transmembrane region" description="Helical" evidence="1">
    <location>
        <begin position="70"/>
        <end position="90"/>
    </location>
</feature>
<name>A0A8X6IQG2_NEPPI</name>
<organism evidence="2 3">
    <name type="scientific">Nephila pilipes</name>
    <name type="common">Giant wood spider</name>
    <name type="synonym">Nephila maculata</name>
    <dbReference type="NCBI Taxonomy" id="299642"/>
    <lineage>
        <taxon>Eukaryota</taxon>
        <taxon>Metazoa</taxon>
        <taxon>Ecdysozoa</taxon>
        <taxon>Arthropoda</taxon>
        <taxon>Chelicerata</taxon>
        <taxon>Arachnida</taxon>
        <taxon>Araneae</taxon>
        <taxon>Araneomorphae</taxon>
        <taxon>Entelegynae</taxon>
        <taxon>Araneoidea</taxon>
        <taxon>Nephilidae</taxon>
        <taxon>Nephila</taxon>
    </lineage>
</organism>